<accession>G3AMT9</accession>
<evidence type="ECO:0000256" key="2">
    <source>
        <dbReference type="ARBA" id="ARBA00010883"/>
    </source>
</evidence>
<keyword evidence="11" id="KW-1185">Reference proteome</keyword>
<dbReference type="SUPFAM" id="SSF64268">
    <property type="entry name" value="PX domain"/>
    <property type="match status" value="1"/>
</dbReference>
<evidence type="ECO:0000256" key="8">
    <source>
        <dbReference type="SAM" id="MobiDB-lite"/>
    </source>
</evidence>
<evidence type="ECO:0000313" key="11">
    <source>
        <dbReference type="Proteomes" id="UP000000709"/>
    </source>
</evidence>
<dbReference type="GO" id="GO:0035091">
    <property type="term" value="F:phosphatidylinositol binding"/>
    <property type="evidence" value="ECO:0007669"/>
    <property type="project" value="InterPro"/>
</dbReference>
<dbReference type="RefSeq" id="XP_007375048.1">
    <property type="nucleotide sequence ID" value="XM_007374986.1"/>
</dbReference>
<dbReference type="OrthoDB" id="289314at2759"/>
<organism evidence="11">
    <name type="scientific">Spathaspora passalidarum (strain NRRL Y-27907 / 11-Y1)</name>
    <dbReference type="NCBI Taxonomy" id="619300"/>
    <lineage>
        <taxon>Eukaryota</taxon>
        <taxon>Fungi</taxon>
        <taxon>Dikarya</taxon>
        <taxon>Ascomycota</taxon>
        <taxon>Saccharomycotina</taxon>
        <taxon>Pichiomycetes</taxon>
        <taxon>Debaryomycetaceae</taxon>
        <taxon>Spathaspora</taxon>
    </lineage>
</organism>
<protein>
    <recommendedName>
        <fullName evidence="9">PX domain-containing protein</fullName>
    </recommendedName>
</protein>
<dbReference type="HOGENOM" id="CLU_025790_0_0_1"/>
<dbReference type="InterPro" id="IPR036871">
    <property type="entry name" value="PX_dom_sf"/>
</dbReference>
<dbReference type="KEGG" id="spaa:SPAPADRAFT_71364"/>
<dbReference type="GO" id="GO:0005829">
    <property type="term" value="C:cytosol"/>
    <property type="evidence" value="ECO:0007669"/>
    <property type="project" value="GOC"/>
</dbReference>
<dbReference type="InterPro" id="IPR051079">
    <property type="entry name" value="Sorting_Nexin_Autophagy"/>
</dbReference>
<evidence type="ECO:0000313" key="10">
    <source>
        <dbReference type="EMBL" id="EGW33533.1"/>
    </source>
</evidence>
<name>G3AMT9_SPAPN</name>
<sequence length="610" mass="70554">MSHENLFADIEQDNNPSFYGNPSIIQDPYTTHTNAQQLRNEQNSNGHPQSNGQVGGLNNDAFPNELVNSTLGISQKISELLDAEDLQIEIVNSERLVNSNVIVYTIQLSSKNSKIIVKRRYSEFKSLRDNLLRLFPTLIIPPIPEKHSILSYLLNSINNANEINIIEMRRRYFKMFLDDLIFDSHENLKDCVLLHKFLDPNYELSWYNALNEPPVNRIPDNLLMANPVDPSDQNGLYSLLPIVNGFDFNSNIDNLPNLKKMNDDLLKLNDQVKLYELRGFEQDFEFLIPEELVMFEVKFHQIIKILSDLNKLDIRTSKNFKGLISILIDLGSNLNNFSLQIYHQKTNSNQLSESIEKFGSTIDQSFLNFESFITNHLIPEWQEPINQLVQYYYTALNLIKFYKYKIIQYKILYKLKFNKFQQLVNLSNLGVTPHTTNTESNSAPTSQGEIEVNIEHLQELNSPTLNNALKNLSKKKLTKKNSWYGLFGGNNQPKKFNFKLPEETQPQQQQQQQSAPPSSSSSSGSLKFKLNQIEKELNKLNQLIELCNNDMGILTKALVTTFEEFLVKLERKWLNLMINYIKNAKHLFIENLLNWQDFKESLESGSQEIT</sequence>
<dbReference type="STRING" id="619300.G3AMT9"/>
<feature type="region of interest" description="Disordered" evidence="8">
    <location>
        <begin position="40"/>
        <end position="59"/>
    </location>
</feature>
<keyword evidence="5" id="KW-0653">Protein transport</keyword>
<dbReference type="InterPro" id="IPR001683">
    <property type="entry name" value="PX_dom"/>
</dbReference>
<dbReference type="FunCoup" id="G3AMT9">
    <property type="interactions" value="90"/>
</dbReference>
<evidence type="ECO:0000259" key="9">
    <source>
        <dbReference type="PROSITE" id="PS50195"/>
    </source>
</evidence>
<gene>
    <name evidence="10" type="ORF">SPAPADRAFT_71364</name>
</gene>
<dbReference type="AlphaFoldDB" id="G3AMT9"/>
<dbReference type="InParanoid" id="G3AMT9"/>
<evidence type="ECO:0000256" key="1">
    <source>
        <dbReference type="ARBA" id="ARBA00004481"/>
    </source>
</evidence>
<keyword evidence="6" id="KW-0446">Lipid-binding</keyword>
<feature type="compositionally biased region" description="Polar residues" evidence="8">
    <location>
        <begin position="40"/>
        <end position="52"/>
    </location>
</feature>
<evidence type="ECO:0000256" key="4">
    <source>
        <dbReference type="ARBA" id="ARBA00022753"/>
    </source>
</evidence>
<evidence type="ECO:0000256" key="6">
    <source>
        <dbReference type="ARBA" id="ARBA00023121"/>
    </source>
</evidence>
<dbReference type="GO" id="GO:0010008">
    <property type="term" value="C:endosome membrane"/>
    <property type="evidence" value="ECO:0007669"/>
    <property type="project" value="UniProtKB-SubCell"/>
</dbReference>
<keyword evidence="3" id="KW-0813">Transport</keyword>
<comment type="similarity">
    <text evidence="2">Belongs to the sorting nexin family.</text>
</comment>
<dbReference type="PANTHER" id="PTHR46979">
    <property type="entry name" value="SORTING NEXIN-41"/>
    <property type="match status" value="1"/>
</dbReference>
<dbReference type="GeneID" id="18875376"/>
<proteinExistence type="inferred from homology"/>
<keyword evidence="4" id="KW-0967">Endosome</keyword>
<evidence type="ECO:0000256" key="7">
    <source>
        <dbReference type="ARBA" id="ARBA00023136"/>
    </source>
</evidence>
<dbReference type="PANTHER" id="PTHR46979:SF2">
    <property type="entry name" value="SORTING NEXIN-41"/>
    <property type="match status" value="1"/>
</dbReference>
<evidence type="ECO:0000256" key="5">
    <source>
        <dbReference type="ARBA" id="ARBA00022927"/>
    </source>
</evidence>
<dbReference type="SMART" id="SM00312">
    <property type="entry name" value="PX"/>
    <property type="match status" value="1"/>
</dbReference>
<dbReference type="eggNOG" id="KOG2273">
    <property type="taxonomic scope" value="Eukaryota"/>
</dbReference>
<dbReference type="OMA" id="DFKDPWG"/>
<dbReference type="InterPro" id="IPR044106">
    <property type="entry name" value="PX_Snx41/Atg20"/>
</dbReference>
<feature type="region of interest" description="Disordered" evidence="8">
    <location>
        <begin position="501"/>
        <end position="525"/>
    </location>
</feature>
<dbReference type="GO" id="GO:0015031">
    <property type="term" value="P:protein transport"/>
    <property type="evidence" value="ECO:0007669"/>
    <property type="project" value="UniProtKB-KW"/>
</dbReference>
<dbReference type="CDD" id="cd06867">
    <property type="entry name" value="PX_SNX41_42"/>
    <property type="match status" value="1"/>
</dbReference>
<evidence type="ECO:0000256" key="3">
    <source>
        <dbReference type="ARBA" id="ARBA00022448"/>
    </source>
</evidence>
<dbReference type="GO" id="GO:0042147">
    <property type="term" value="P:retrograde transport, endosome to Golgi"/>
    <property type="evidence" value="ECO:0007669"/>
    <property type="project" value="InterPro"/>
</dbReference>
<comment type="subcellular location">
    <subcellularLocation>
        <location evidence="1">Endosome membrane</location>
        <topology evidence="1">Peripheral membrane protein</topology>
    </subcellularLocation>
</comment>
<dbReference type="Pfam" id="PF00787">
    <property type="entry name" value="PX"/>
    <property type="match status" value="1"/>
</dbReference>
<dbReference type="Gene3D" id="3.30.1520.10">
    <property type="entry name" value="Phox-like domain"/>
    <property type="match status" value="1"/>
</dbReference>
<dbReference type="Proteomes" id="UP000000709">
    <property type="component" value="Unassembled WGS sequence"/>
</dbReference>
<dbReference type="PROSITE" id="PS50195">
    <property type="entry name" value="PX"/>
    <property type="match status" value="1"/>
</dbReference>
<feature type="domain" description="PX" evidence="9">
    <location>
        <begin position="82"/>
        <end position="204"/>
    </location>
</feature>
<feature type="compositionally biased region" description="Low complexity" evidence="8">
    <location>
        <begin position="505"/>
        <end position="525"/>
    </location>
</feature>
<keyword evidence="7" id="KW-0472">Membrane</keyword>
<dbReference type="EMBL" id="GL996501">
    <property type="protein sequence ID" value="EGW33533.1"/>
    <property type="molecule type" value="Genomic_DNA"/>
</dbReference>
<reference evidence="10 11" key="1">
    <citation type="journal article" date="2011" name="Proc. Natl. Acad. Sci. U.S.A.">
        <title>Comparative genomics of xylose-fermenting fungi for enhanced biofuel production.</title>
        <authorList>
            <person name="Wohlbach D.J."/>
            <person name="Kuo A."/>
            <person name="Sato T.K."/>
            <person name="Potts K.M."/>
            <person name="Salamov A.A."/>
            <person name="LaButti K.M."/>
            <person name="Sun H."/>
            <person name="Clum A."/>
            <person name="Pangilinan J.L."/>
            <person name="Lindquist E.A."/>
            <person name="Lucas S."/>
            <person name="Lapidus A."/>
            <person name="Jin M."/>
            <person name="Gunawan C."/>
            <person name="Balan V."/>
            <person name="Dale B.E."/>
            <person name="Jeffries T.W."/>
            <person name="Zinkel R."/>
            <person name="Barry K.W."/>
            <person name="Grigoriev I.V."/>
            <person name="Gasch A.P."/>
        </authorList>
    </citation>
    <scope>NUCLEOTIDE SEQUENCE [LARGE SCALE GENOMIC DNA]</scope>
    <source>
        <strain evidence="11">NRRL Y-27907 / 11-Y1</strain>
    </source>
</reference>